<protein>
    <submittedName>
        <fullName evidence="3">PI-PLC X domain-containing protein 3</fullName>
    </submittedName>
</protein>
<name>A0AAJ7C0A5_CEPCN</name>
<reference evidence="3" key="1">
    <citation type="submission" date="2025-08" db="UniProtKB">
        <authorList>
            <consortium name="RefSeq"/>
        </authorList>
    </citation>
    <scope>IDENTIFICATION</scope>
</reference>
<dbReference type="GO" id="GO:0006629">
    <property type="term" value="P:lipid metabolic process"/>
    <property type="evidence" value="ECO:0007669"/>
    <property type="project" value="InterPro"/>
</dbReference>
<dbReference type="InterPro" id="IPR000909">
    <property type="entry name" value="PLipase_C_PInositol-sp_X_dom"/>
</dbReference>
<feature type="domain" description="Phosphatidylinositol-specific phospholipase C X" evidence="1">
    <location>
        <begin position="33"/>
        <end position="202"/>
    </location>
</feature>
<dbReference type="InterPro" id="IPR051057">
    <property type="entry name" value="PI-PLC_domain"/>
</dbReference>
<gene>
    <name evidence="3" type="primary">LOC107269443</name>
</gene>
<dbReference type="CDD" id="cd08616">
    <property type="entry name" value="PI-PLCXD1c"/>
    <property type="match status" value="1"/>
</dbReference>
<sequence>MENIDGIMENEEEPILSRNLEFWMSQLPATLKSLPIIHLAIPGSHDTMTYTIEKHDDVGPDVPVFVRFLGRYFSCISKRIIFNWSVTQYENVTQQLNGGIRYLDLRVAWKFNNNIHFLHGLYGAEITKPLEEVAYWLTAHPGEIVILDFQHFYKFQHDHHEILIDKIHSIFKGKICPVFANFNHISLQWLFLEKYQVFVIYRSPIAKNYTNMWSSGMWPNPWPNTFHPDCLINFLNDKLHTKSSDVAFIFQCLLTPDTAYVIKHFWGSLQTDLAAECRNTILPWINQQIPGSGGLNIVITDYVSHNNFQFTKTVIQRNAKFLRRKTENSSTKYIEVKPK</sequence>
<dbReference type="GO" id="GO:0008081">
    <property type="term" value="F:phosphoric diester hydrolase activity"/>
    <property type="evidence" value="ECO:0007669"/>
    <property type="project" value="InterPro"/>
</dbReference>
<dbReference type="PANTHER" id="PTHR13593">
    <property type="match status" value="1"/>
</dbReference>
<dbReference type="InterPro" id="IPR017946">
    <property type="entry name" value="PLC-like_Pdiesterase_TIM-brl"/>
</dbReference>
<proteinExistence type="predicted"/>
<dbReference type="RefSeq" id="XP_015598778.1">
    <property type="nucleotide sequence ID" value="XM_015743292.2"/>
</dbReference>
<dbReference type="SMART" id="SM00148">
    <property type="entry name" value="PLCXc"/>
    <property type="match status" value="1"/>
</dbReference>
<organism evidence="2 3">
    <name type="scientific">Cephus cinctus</name>
    <name type="common">Wheat stem sawfly</name>
    <dbReference type="NCBI Taxonomy" id="211228"/>
    <lineage>
        <taxon>Eukaryota</taxon>
        <taxon>Metazoa</taxon>
        <taxon>Ecdysozoa</taxon>
        <taxon>Arthropoda</taxon>
        <taxon>Hexapoda</taxon>
        <taxon>Insecta</taxon>
        <taxon>Pterygota</taxon>
        <taxon>Neoptera</taxon>
        <taxon>Endopterygota</taxon>
        <taxon>Hymenoptera</taxon>
        <taxon>Cephoidea</taxon>
        <taxon>Cephidae</taxon>
        <taxon>Cephus</taxon>
    </lineage>
</organism>
<accession>A0AAJ7C0A5</accession>
<dbReference type="Gene3D" id="3.20.20.190">
    <property type="entry name" value="Phosphatidylinositol (PI) phosphodiesterase"/>
    <property type="match status" value="1"/>
</dbReference>
<evidence type="ECO:0000259" key="1">
    <source>
        <dbReference type="SMART" id="SM00148"/>
    </source>
</evidence>
<dbReference type="KEGG" id="ccin:107269443"/>
<evidence type="ECO:0000313" key="2">
    <source>
        <dbReference type="Proteomes" id="UP000694920"/>
    </source>
</evidence>
<dbReference type="GeneID" id="107269443"/>
<keyword evidence="2" id="KW-1185">Reference proteome</keyword>
<dbReference type="SUPFAM" id="SSF51695">
    <property type="entry name" value="PLC-like phosphodiesterases"/>
    <property type="match status" value="1"/>
</dbReference>
<dbReference type="Proteomes" id="UP000694920">
    <property type="component" value="Unplaced"/>
</dbReference>
<evidence type="ECO:0000313" key="3">
    <source>
        <dbReference type="RefSeq" id="XP_015598778.1"/>
    </source>
</evidence>
<dbReference type="InterPro" id="IPR042158">
    <property type="entry name" value="PLCXD1/2/3"/>
</dbReference>
<dbReference type="PANTHER" id="PTHR13593:SF113">
    <property type="entry name" value="SI:DKEY-266F7.9"/>
    <property type="match status" value="1"/>
</dbReference>
<dbReference type="Pfam" id="PF26146">
    <property type="entry name" value="PI-PLC_X"/>
    <property type="match status" value="1"/>
</dbReference>
<dbReference type="AlphaFoldDB" id="A0AAJ7C0A5"/>